<dbReference type="VEuPathDB" id="FungiDB:PDIP_61040"/>
<dbReference type="SUPFAM" id="SSF57180">
    <property type="entry name" value="Cellulose-binding domain"/>
    <property type="match status" value="1"/>
</dbReference>
<dbReference type="InterPro" id="IPR000254">
    <property type="entry name" value="CBD"/>
</dbReference>
<dbReference type="Pfam" id="PF00734">
    <property type="entry name" value="CBM_1"/>
    <property type="match status" value="1"/>
</dbReference>
<accession>K9G5Z0</accession>
<evidence type="ECO:0000313" key="4">
    <source>
        <dbReference type="EMBL" id="EKV10258.1"/>
    </source>
</evidence>
<evidence type="ECO:0000259" key="3">
    <source>
        <dbReference type="Pfam" id="PF00734"/>
    </source>
</evidence>
<dbReference type="OrthoDB" id="1600564at2759"/>
<gene>
    <name evidence="4" type="ORF">PDIP_61040</name>
</gene>
<dbReference type="Proteomes" id="UP000009886">
    <property type="component" value="Unassembled WGS sequence"/>
</dbReference>
<dbReference type="GO" id="GO:0030248">
    <property type="term" value="F:cellulose binding"/>
    <property type="evidence" value="ECO:0007669"/>
    <property type="project" value="InterPro"/>
</dbReference>
<name>K9G5Z0_PEND1</name>
<dbReference type="GO" id="GO:0005576">
    <property type="term" value="C:extracellular region"/>
    <property type="evidence" value="ECO:0007669"/>
    <property type="project" value="InterPro"/>
</dbReference>
<reference evidence="5" key="1">
    <citation type="journal article" date="2012" name="BMC Genomics">
        <title>Genome sequence of the necrotrophic fungus Penicillium digitatum, the main postharvest pathogen of citrus.</title>
        <authorList>
            <person name="Marcet-Houben M."/>
            <person name="Ballester A.-R."/>
            <person name="de la Fuente B."/>
            <person name="Harries E."/>
            <person name="Marcos J.F."/>
            <person name="Gonzalez-Candelas L."/>
            <person name="Gabaldon T."/>
        </authorList>
    </citation>
    <scope>NUCLEOTIDE SEQUENCE [LARGE SCALE GENOMIC DNA]</scope>
    <source>
        <strain evidence="5">Pd1 / CECT 20795</strain>
    </source>
</reference>
<feature type="chain" id="PRO_5003930616" evidence="2">
    <location>
        <begin position="19"/>
        <end position="81"/>
    </location>
</feature>
<evidence type="ECO:0000313" key="5">
    <source>
        <dbReference type="Proteomes" id="UP000009886"/>
    </source>
</evidence>
<dbReference type="GO" id="GO:0005975">
    <property type="term" value="P:carbohydrate metabolic process"/>
    <property type="evidence" value="ECO:0007669"/>
    <property type="project" value="InterPro"/>
</dbReference>
<dbReference type="KEGG" id="pdp:PDIP_61040"/>
<feature type="signal peptide" evidence="2">
    <location>
        <begin position="1"/>
        <end position="18"/>
    </location>
</feature>
<protein>
    <submittedName>
        <fullName evidence="4">Mannan endo-1,4-beta-mannosidase F</fullName>
    </submittedName>
</protein>
<evidence type="ECO:0000256" key="1">
    <source>
        <dbReference type="ARBA" id="ARBA00022729"/>
    </source>
</evidence>
<keyword evidence="1 2" id="KW-0732">Signal</keyword>
<proteinExistence type="predicted"/>
<dbReference type="InterPro" id="IPR035971">
    <property type="entry name" value="CBD_sf"/>
</dbReference>
<dbReference type="EMBL" id="AKCU01000416">
    <property type="protein sequence ID" value="EKV10258.1"/>
    <property type="molecule type" value="Genomic_DNA"/>
</dbReference>
<dbReference type="HOGENOM" id="CLU_2574592_0_0_1"/>
<feature type="domain" description="CBM1" evidence="3">
    <location>
        <begin position="23"/>
        <end position="48"/>
    </location>
</feature>
<comment type="caution">
    <text evidence="4">The sequence shown here is derived from an EMBL/GenBank/DDBJ whole genome shotgun (WGS) entry which is preliminary data.</text>
</comment>
<evidence type="ECO:0000256" key="2">
    <source>
        <dbReference type="SAM" id="SignalP"/>
    </source>
</evidence>
<sequence length="81" mass="9259">MRAFSSVALRSAVGLAFAQLGSWNRCRDISYSGSTTCESGWSCFYLNERFSHSEPRWIKSSNKAINTQISTQHKKNRIQIR</sequence>
<organism evidence="4 5">
    <name type="scientific">Penicillium digitatum (strain Pd1 / CECT 20795)</name>
    <name type="common">Green mold</name>
    <dbReference type="NCBI Taxonomy" id="1170230"/>
    <lineage>
        <taxon>Eukaryota</taxon>
        <taxon>Fungi</taxon>
        <taxon>Dikarya</taxon>
        <taxon>Ascomycota</taxon>
        <taxon>Pezizomycotina</taxon>
        <taxon>Eurotiomycetes</taxon>
        <taxon>Eurotiomycetidae</taxon>
        <taxon>Eurotiales</taxon>
        <taxon>Aspergillaceae</taxon>
        <taxon>Penicillium</taxon>
    </lineage>
</organism>
<dbReference type="AlphaFoldDB" id="K9G5Z0"/>